<dbReference type="EC" id="3.2.1.4" evidence="8"/>
<evidence type="ECO:0000313" key="13">
    <source>
        <dbReference type="Proteomes" id="UP001139559"/>
    </source>
</evidence>
<feature type="signal peptide" evidence="8">
    <location>
        <begin position="1"/>
        <end position="21"/>
    </location>
</feature>
<feature type="domain" description="Cellulase Ig-like" evidence="11">
    <location>
        <begin position="170"/>
        <end position="250"/>
    </location>
</feature>
<feature type="active site" evidence="7">
    <location>
        <position position="740"/>
    </location>
</feature>
<dbReference type="InterPro" id="IPR004197">
    <property type="entry name" value="Cellulase_Ig-like"/>
</dbReference>
<feature type="domain" description="Glycoside hydrolase family 9" evidence="9">
    <location>
        <begin position="261"/>
        <end position="752"/>
    </location>
</feature>
<keyword evidence="8" id="KW-0136">Cellulose degradation</keyword>
<dbReference type="RefSeq" id="WP_248006783.1">
    <property type="nucleotide sequence ID" value="NZ_JAJHVV010000001.1"/>
</dbReference>
<dbReference type="Pfam" id="PF02927">
    <property type="entry name" value="CelD_N"/>
    <property type="match status" value="1"/>
</dbReference>
<accession>A0A9X2BJF2</accession>
<evidence type="ECO:0000259" key="10">
    <source>
        <dbReference type="Pfam" id="PF02018"/>
    </source>
</evidence>
<dbReference type="InterPro" id="IPR013783">
    <property type="entry name" value="Ig-like_fold"/>
</dbReference>
<keyword evidence="3 6" id="KW-0119">Carbohydrate metabolism</keyword>
<evidence type="ECO:0000259" key="11">
    <source>
        <dbReference type="Pfam" id="PF02927"/>
    </source>
</evidence>
<dbReference type="AlphaFoldDB" id="A0A9X2BJF2"/>
<feature type="chain" id="PRO_5041017387" description="Endoglucanase" evidence="8">
    <location>
        <begin position="22"/>
        <end position="763"/>
    </location>
</feature>
<dbReference type="EMBL" id="JAJHVV010000001">
    <property type="protein sequence ID" value="MCK6261653.1"/>
    <property type="molecule type" value="Genomic_DNA"/>
</dbReference>
<dbReference type="Gene3D" id="2.60.120.260">
    <property type="entry name" value="Galactose-binding domain-like"/>
    <property type="match status" value="1"/>
</dbReference>
<dbReference type="InterPro" id="IPR012341">
    <property type="entry name" value="6hp_glycosidase-like_sf"/>
</dbReference>
<proteinExistence type="inferred from homology"/>
<dbReference type="SUPFAM" id="SSF48208">
    <property type="entry name" value="Six-hairpin glycosidases"/>
    <property type="match status" value="1"/>
</dbReference>
<evidence type="ECO:0000256" key="6">
    <source>
        <dbReference type="PROSITE-ProRule" id="PRU10059"/>
    </source>
</evidence>
<keyword evidence="13" id="KW-1185">Reference proteome</keyword>
<reference evidence="12" key="1">
    <citation type="submission" date="2021-11" db="EMBL/GenBank/DDBJ databases">
        <title>Vibrio ZSDE26 sp. nov. and Vibrio ZSDZ34 sp. nov., isolated from coastal seawater in Qingdao.</title>
        <authorList>
            <person name="Zhang P."/>
        </authorList>
    </citation>
    <scope>NUCLEOTIDE SEQUENCE</scope>
    <source>
        <strain evidence="12">ZSDE26</strain>
    </source>
</reference>
<keyword evidence="2 6" id="KW-0378">Hydrolase</keyword>
<dbReference type="InterPro" id="IPR001701">
    <property type="entry name" value="Glyco_hydro_9"/>
</dbReference>
<dbReference type="InterPro" id="IPR018221">
    <property type="entry name" value="Glyco_hydro_9_His_AS"/>
</dbReference>
<dbReference type="SUPFAM" id="SSF81296">
    <property type="entry name" value="E set domains"/>
    <property type="match status" value="1"/>
</dbReference>
<name>A0A9X2BJF2_9VIBR</name>
<evidence type="ECO:0000256" key="5">
    <source>
        <dbReference type="ARBA" id="ARBA00023326"/>
    </source>
</evidence>
<dbReference type="InterPro" id="IPR014756">
    <property type="entry name" value="Ig_E-set"/>
</dbReference>
<dbReference type="PROSITE" id="PS00698">
    <property type="entry name" value="GH9_3"/>
    <property type="match status" value="1"/>
</dbReference>
<keyword evidence="8" id="KW-0732">Signal</keyword>
<comment type="catalytic activity">
    <reaction evidence="8">
        <text>Endohydrolysis of (1-&gt;4)-beta-D-glucosidic linkages in cellulose, lichenin and cereal beta-D-glucans.</text>
        <dbReference type="EC" id="3.2.1.4"/>
    </reaction>
</comment>
<gene>
    <name evidence="12" type="ORF">KP803_00030</name>
</gene>
<protein>
    <recommendedName>
        <fullName evidence="8">Endoglucanase</fullName>
        <ecNumber evidence="8">3.2.1.4</ecNumber>
    </recommendedName>
</protein>
<dbReference type="GO" id="GO:0008810">
    <property type="term" value="F:cellulase activity"/>
    <property type="evidence" value="ECO:0007669"/>
    <property type="project" value="UniProtKB-EC"/>
</dbReference>
<dbReference type="PANTHER" id="PTHR22298">
    <property type="entry name" value="ENDO-1,4-BETA-GLUCANASE"/>
    <property type="match status" value="1"/>
</dbReference>
<comment type="similarity">
    <text evidence="1 6 8">Belongs to the glycosyl hydrolase 9 (cellulase E) family.</text>
</comment>
<evidence type="ECO:0000256" key="4">
    <source>
        <dbReference type="ARBA" id="ARBA00023295"/>
    </source>
</evidence>
<dbReference type="InterPro" id="IPR008928">
    <property type="entry name" value="6-hairpin_glycosidase_sf"/>
</dbReference>
<dbReference type="InterPro" id="IPR008979">
    <property type="entry name" value="Galactose-bd-like_sf"/>
</dbReference>
<evidence type="ECO:0000256" key="3">
    <source>
        <dbReference type="ARBA" id="ARBA00023277"/>
    </source>
</evidence>
<feature type="active site" evidence="6">
    <location>
        <position position="682"/>
    </location>
</feature>
<evidence type="ECO:0000256" key="2">
    <source>
        <dbReference type="ARBA" id="ARBA00022801"/>
    </source>
</evidence>
<dbReference type="SUPFAM" id="SSF49785">
    <property type="entry name" value="Galactose-binding domain-like"/>
    <property type="match status" value="1"/>
</dbReference>
<keyword evidence="4 6" id="KW-0326">Glycosidase</keyword>
<dbReference type="InterPro" id="IPR033126">
    <property type="entry name" value="Glyco_hydro_9_Asp/Glu_AS"/>
</dbReference>
<keyword evidence="5 6" id="KW-0624">Polysaccharide degradation</keyword>
<dbReference type="GO" id="GO:0030245">
    <property type="term" value="P:cellulose catabolic process"/>
    <property type="evidence" value="ECO:0007669"/>
    <property type="project" value="UniProtKB-KW"/>
</dbReference>
<dbReference type="PROSITE" id="PS00592">
    <property type="entry name" value="GH9_2"/>
    <property type="match status" value="1"/>
</dbReference>
<evidence type="ECO:0000256" key="1">
    <source>
        <dbReference type="ARBA" id="ARBA00007072"/>
    </source>
</evidence>
<sequence>MKINTIILPLLLLGVTSQSHASQEMLTNGNFEKELAHWWVAGTSVSVNNAEACATISSAGSNPWDVILGHANIGLAQGNDYHISFEAKANIPTQVKTLIQHEGPPYTHYFVTQTKLAPEWQSYSYEFNQELPNDAGAEFQFQMGAQKEAVVCVKNVSINGEPYVEDRSVSPLRVNQVGFLPLADKKAFFASDSSEPLRWKLLDSNGINIDMGRTIPFGFNKASGEMVHHIDLSYLKTEQQGLKLKIDDIESFTFDISPSIYAEMKHDALSYFYQNRSGIEIDAKYVQRNNLARPAGHPSDVVSCFDKTDAWGNKWPGCDFEIDVTGGWYDAGDHGKYTVNSGITTWTLLNLYERGIWLDHVDVPFPDGSVQIPENNNGVNDLLDEARWNIEFMLSMQIPEGKKVFAPVGNQSASEKLSLSEIDASNLVFHKIADESWTGIPLAPHQDKENRHVGQPSTAATLNVAAIGAQCARIWKSIDSAFSQQCLKAAENAWKAANNNPEIYAYNNFLGSGPYDDLELADEFYWAAAELFITTGEKHYQDEVENSPLHLDTPKGNIETTGDIFWQYTSPLATLSLALVPNKLDKSQINQARKNIISTAKAYQEQVSKEGYAIPYSVEEYPWGSNSNLANRGIFLIYGYDYSGDVAFIKAAANGMDYILGGNPLNISYVTGYGQYSVEQPHHRFWANVASDSFPKPAPGALIGGPNSTSFSDPIASGMQGNCIGQTCFVDKIGAWTMNEITINWNAPLVWLTTALDEGNLDI</sequence>
<feature type="active site" evidence="7">
    <location>
        <position position="731"/>
    </location>
</feature>
<dbReference type="Pfam" id="PF02018">
    <property type="entry name" value="CBM_4_9"/>
    <property type="match status" value="1"/>
</dbReference>
<evidence type="ECO:0000256" key="7">
    <source>
        <dbReference type="PROSITE-ProRule" id="PRU10060"/>
    </source>
</evidence>
<dbReference type="InterPro" id="IPR003305">
    <property type="entry name" value="CenC_carb-bd"/>
</dbReference>
<dbReference type="Gene3D" id="1.50.10.10">
    <property type="match status" value="1"/>
</dbReference>
<evidence type="ECO:0000259" key="9">
    <source>
        <dbReference type="Pfam" id="PF00759"/>
    </source>
</evidence>
<organism evidence="12 13">
    <name type="scientific">Vibrio amylolyticus</name>
    <dbReference type="NCBI Taxonomy" id="2847292"/>
    <lineage>
        <taxon>Bacteria</taxon>
        <taxon>Pseudomonadati</taxon>
        <taxon>Pseudomonadota</taxon>
        <taxon>Gammaproteobacteria</taxon>
        <taxon>Vibrionales</taxon>
        <taxon>Vibrionaceae</taxon>
        <taxon>Vibrio</taxon>
    </lineage>
</organism>
<dbReference type="Gene3D" id="2.60.40.10">
    <property type="entry name" value="Immunoglobulins"/>
    <property type="match status" value="1"/>
</dbReference>
<comment type="caution">
    <text evidence="12">The sequence shown here is derived from an EMBL/GenBank/DDBJ whole genome shotgun (WGS) entry which is preliminary data.</text>
</comment>
<evidence type="ECO:0000313" key="12">
    <source>
        <dbReference type="EMBL" id="MCK6261653.1"/>
    </source>
</evidence>
<feature type="domain" description="CBM-cenC" evidence="10">
    <location>
        <begin position="24"/>
        <end position="144"/>
    </location>
</feature>
<evidence type="ECO:0000256" key="8">
    <source>
        <dbReference type="RuleBase" id="RU361166"/>
    </source>
</evidence>
<dbReference type="CDD" id="cd02850">
    <property type="entry name" value="E_set_Cellulase_N"/>
    <property type="match status" value="1"/>
</dbReference>
<dbReference type="Pfam" id="PF00759">
    <property type="entry name" value="Glyco_hydro_9"/>
    <property type="match status" value="1"/>
</dbReference>
<dbReference type="Proteomes" id="UP001139559">
    <property type="component" value="Unassembled WGS sequence"/>
</dbReference>